<dbReference type="PANTHER" id="PTHR22768:SF0">
    <property type="entry name" value="DNA REPLICATION COMPLEX GINS PROTEIN PSF3"/>
    <property type="match status" value="1"/>
</dbReference>
<dbReference type="InterPro" id="IPR055221">
    <property type="entry name" value="PSF3_N"/>
</dbReference>
<evidence type="ECO:0000313" key="2">
    <source>
        <dbReference type="EMBL" id="CAI4000256.1"/>
    </source>
</evidence>
<comment type="caution">
    <text evidence="2">The sequence shown here is derived from an EMBL/GenBank/DDBJ whole genome shotgun (WGS) entry which is preliminary data.</text>
</comment>
<dbReference type="EMBL" id="CAMXCT020002758">
    <property type="protein sequence ID" value="CAL1153631.1"/>
    <property type="molecule type" value="Genomic_DNA"/>
</dbReference>
<dbReference type="CDD" id="cd21693">
    <property type="entry name" value="GINS_B_Psf3"/>
    <property type="match status" value="1"/>
</dbReference>
<evidence type="ECO:0000313" key="4">
    <source>
        <dbReference type="Proteomes" id="UP001152797"/>
    </source>
</evidence>
<dbReference type="InterPro" id="IPR010492">
    <property type="entry name" value="GINS_Psf3"/>
</dbReference>
<accession>A0A9P1D1L3</accession>
<dbReference type="EMBL" id="CAMXCT030002758">
    <property type="protein sequence ID" value="CAL4787568.1"/>
    <property type="molecule type" value="Genomic_DNA"/>
</dbReference>
<dbReference type="PANTHER" id="PTHR22768">
    <property type="entry name" value="DNA REPLICATION COMPLEX GINS PROTEIN PSF3"/>
    <property type="match status" value="1"/>
</dbReference>
<dbReference type="GO" id="GO:1902975">
    <property type="term" value="P:mitotic DNA replication initiation"/>
    <property type="evidence" value="ECO:0007669"/>
    <property type="project" value="TreeGrafter"/>
</dbReference>
<evidence type="ECO:0000259" key="1">
    <source>
        <dbReference type="Pfam" id="PF22466"/>
    </source>
</evidence>
<dbReference type="InterPro" id="IPR038437">
    <property type="entry name" value="GINS_Psf3_sf"/>
</dbReference>
<gene>
    <name evidence="2" type="ORF">C1SCF055_LOCUS26387</name>
</gene>
<dbReference type="Pfam" id="PF22466">
    <property type="entry name" value="PSF3_N"/>
    <property type="match status" value="1"/>
</dbReference>
<organism evidence="2">
    <name type="scientific">Cladocopium goreaui</name>
    <dbReference type="NCBI Taxonomy" id="2562237"/>
    <lineage>
        <taxon>Eukaryota</taxon>
        <taxon>Sar</taxon>
        <taxon>Alveolata</taxon>
        <taxon>Dinophyceae</taxon>
        <taxon>Suessiales</taxon>
        <taxon>Symbiodiniaceae</taxon>
        <taxon>Cladocopium</taxon>
    </lineage>
</organism>
<evidence type="ECO:0000313" key="3">
    <source>
        <dbReference type="EMBL" id="CAL4787568.1"/>
    </source>
</evidence>
<name>A0A9P1D1L3_9DINO</name>
<dbReference type="SUPFAM" id="SSF158573">
    <property type="entry name" value="GINS helical bundle-like"/>
    <property type="match status" value="1"/>
</dbReference>
<reference evidence="2" key="1">
    <citation type="submission" date="2022-10" db="EMBL/GenBank/DDBJ databases">
        <authorList>
            <person name="Chen Y."/>
            <person name="Dougan E. K."/>
            <person name="Chan C."/>
            <person name="Rhodes N."/>
            <person name="Thang M."/>
        </authorList>
    </citation>
    <scope>NUCLEOTIDE SEQUENCE</scope>
</reference>
<dbReference type="Gene3D" id="1.20.58.2050">
    <property type="match status" value="1"/>
</dbReference>
<dbReference type="OrthoDB" id="10251744at2759"/>
<sequence length="422" mass="47272">MPSFDYWDIEEILAEEQDVVIKSNQDIAGGGKLYPCTGAAKPRDLKQGAKVTVPYWLAEKLYRRNAVELDLPATFDEAIQETLQTDPAVCRLGGPHAAGAIGDKSYHYFEVGMKLAFLMKNPKLQEILINAYVQRFNTLLSLSFSLGEANRSSFRKAVPSQFLQSLTGVEEDMCRGLREAETHYERWHSSFSSYVTEASHVAEVPAFLKRARLVSFCKLLLHRQKLFCFLGPSPAMLAICPLLAEDESQVYRTQLQPGSMVVVRGEACSCSLNPQLSEPCVLVEVDFFPEMKHAPFESASDRENVPEEWIKLARQTFMRSRPMKILEISHQLPCGVGAETSKWEGTALGGFDCISEIPKSKWDLDAFGPKTQGHQIVQIFASSLVYAEEILILEKLSGPITVQSSLHRDDCAHLFSDCFETF</sequence>
<dbReference type="SUPFAM" id="SSF160059">
    <property type="entry name" value="PriA/YqbF domain"/>
    <property type="match status" value="1"/>
</dbReference>
<dbReference type="GO" id="GO:0000811">
    <property type="term" value="C:GINS complex"/>
    <property type="evidence" value="ECO:0007669"/>
    <property type="project" value="TreeGrafter"/>
</dbReference>
<dbReference type="Proteomes" id="UP001152797">
    <property type="component" value="Unassembled WGS sequence"/>
</dbReference>
<keyword evidence="4" id="KW-1185">Reference proteome</keyword>
<protein>
    <submittedName>
        <fullName evidence="3">DNA replication complex GINS protein psf3</fullName>
    </submittedName>
</protein>
<dbReference type="EMBL" id="CAMXCT010002758">
    <property type="protein sequence ID" value="CAI4000256.1"/>
    <property type="molecule type" value="Genomic_DNA"/>
</dbReference>
<dbReference type="AlphaFoldDB" id="A0A9P1D1L3"/>
<proteinExistence type="predicted"/>
<feature type="domain" description="DNA replication complex GINS protein PSF3 N-terminal" evidence="1">
    <location>
        <begin position="7"/>
        <end position="62"/>
    </location>
</feature>
<dbReference type="CDD" id="cd11713">
    <property type="entry name" value="GINS_A_psf3"/>
    <property type="match status" value="1"/>
</dbReference>
<dbReference type="InterPro" id="IPR036224">
    <property type="entry name" value="GINS_bundle-like_dom_sf"/>
</dbReference>
<reference evidence="3 4" key="2">
    <citation type="submission" date="2024-05" db="EMBL/GenBank/DDBJ databases">
        <authorList>
            <person name="Chen Y."/>
            <person name="Shah S."/>
            <person name="Dougan E. K."/>
            <person name="Thang M."/>
            <person name="Chan C."/>
        </authorList>
    </citation>
    <scope>NUCLEOTIDE SEQUENCE [LARGE SCALE GENOMIC DNA]</scope>
</reference>